<dbReference type="PANTHER" id="PTHR43309">
    <property type="entry name" value="5-OXOPROLINASE SUBUNIT C"/>
    <property type="match status" value="1"/>
</dbReference>
<proteinExistence type="predicted"/>
<dbReference type="InterPro" id="IPR029000">
    <property type="entry name" value="Cyclophilin-like_dom_sf"/>
</dbReference>
<sequence length="291" mass="30561">MIEIVRPGMQATIQDLGRWGFGHLGVPEAGATDPKSLRLSNRLVGNPEGAAAIEFLLGGLAVRFHCQRAFAISGAPVDLRINGRPAEAGQWQLARDGDLVVAGRVGHGLRSYLAIAGGIDVAPVLGSRSTDTLSGLGPDALELGDRLDLGSPGPQAPAVDVVMSTISRPPVELRVDFHWGPRDDRFTSAARRALVGSTFMISPEVDRIAARLDGPALEFSDRSELATEGLALGSIQVPPSGRPIIHLANHPPTGGYAVIGVVTSDDVATLSQCPPGTRIRFRPLARTGSPF</sequence>
<evidence type="ECO:0000256" key="1">
    <source>
        <dbReference type="ARBA" id="ARBA00022741"/>
    </source>
</evidence>
<evidence type="ECO:0000313" key="6">
    <source>
        <dbReference type="Proteomes" id="UP000467193"/>
    </source>
</evidence>
<dbReference type="GO" id="GO:0016787">
    <property type="term" value="F:hydrolase activity"/>
    <property type="evidence" value="ECO:0007669"/>
    <property type="project" value="UniProtKB-KW"/>
</dbReference>
<dbReference type="SMART" id="SM00797">
    <property type="entry name" value="AHS2"/>
    <property type="match status" value="1"/>
</dbReference>
<evidence type="ECO:0000259" key="4">
    <source>
        <dbReference type="SMART" id="SM00797"/>
    </source>
</evidence>
<keyword evidence="6" id="KW-1185">Reference proteome</keyword>
<dbReference type="SUPFAM" id="SSF50891">
    <property type="entry name" value="Cyclophilin-like"/>
    <property type="match status" value="1"/>
</dbReference>
<keyword evidence="3" id="KW-0067">ATP-binding</keyword>
<dbReference type="PANTHER" id="PTHR43309:SF3">
    <property type="entry name" value="5-OXOPROLINASE SUBUNIT C"/>
    <property type="match status" value="1"/>
</dbReference>
<protein>
    <submittedName>
        <fullName evidence="5">Allophanate hydrolase</fullName>
    </submittedName>
</protein>
<feature type="domain" description="Carboxyltransferase" evidence="4">
    <location>
        <begin position="23"/>
        <end position="291"/>
    </location>
</feature>
<evidence type="ECO:0000256" key="3">
    <source>
        <dbReference type="ARBA" id="ARBA00022840"/>
    </source>
</evidence>
<organism evidence="5 6">
    <name type="scientific">Mycolicibacterium sediminis</name>
    <dbReference type="NCBI Taxonomy" id="1286180"/>
    <lineage>
        <taxon>Bacteria</taxon>
        <taxon>Bacillati</taxon>
        <taxon>Actinomycetota</taxon>
        <taxon>Actinomycetes</taxon>
        <taxon>Mycobacteriales</taxon>
        <taxon>Mycobacteriaceae</taxon>
        <taxon>Mycolicibacterium</taxon>
    </lineage>
</organism>
<name>A0A7I7QRD0_9MYCO</name>
<keyword evidence="1" id="KW-0547">Nucleotide-binding</keyword>
<dbReference type="NCBIfam" id="TIGR00724">
    <property type="entry name" value="urea_amlyse_rel"/>
    <property type="match status" value="1"/>
</dbReference>
<dbReference type="AlphaFoldDB" id="A0A7I7QRD0"/>
<dbReference type="KEGG" id="msei:MSEDJ_30440"/>
<dbReference type="GO" id="GO:0005524">
    <property type="term" value="F:ATP binding"/>
    <property type="evidence" value="ECO:0007669"/>
    <property type="project" value="UniProtKB-KW"/>
</dbReference>
<dbReference type="InterPro" id="IPR052708">
    <property type="entry name" value="PxpC"/>
</dbReference>
<reference evidence="5 6" key="1">
    <citation type="journal article" date="2019" name="Emerg. Microbes Infect.">
        <title>Comprehensive subspecies identification of 175 nontuberculous mycobacteria species based on 7547 genomic profiles.</title>
        <authorList>
            <person name="Matsumoto Y."/>
            <person name="Kinjo T."/>
            <person name="Motooka D."/>
            <person name="Nabeya D."/>
            <person name="Jung N."/>
            <person name="Uechi K."/>
            <person name="Horii T."/>
            <person name="Iida T."/>
            <person name="Fujita J."/>
            <person name="Nakamura S."/>
        </authorList>
    </citation>
    <scope>NUCLEOTIDE SEQUENCE [LARGE SCALE GENOMIC DNA]</scope>
    <source>
        <strain evidence="5 6">JCM 17899</strain>
    </source>
</reference>
<accession>A0A7I7QRD0</accession>
<gene>
    <name evidence="5" type="ORF">MSEDJ_30440</name>
</gene>
<dbReference type="InterPro" id="IPR003778">
    <property type="entry name" value="CT_A_B"/>
</dbReference>
<dbReference type="Pfam" id="PF02626">
    <property type="entry name" value="CT_A_B"/>
    <property type="match status" value="1"/>
</dbReference>
<evidence type="ECO:0000313" key="5">
    <source>
        <dbReference type="EMBL" id="BBY28948.1"/>
    </source>
</evidence>
<keyword evidence="2 5" id="KW-0378">Hydrolase</keyword>
<dbReference type="Proteomes" id="UP000467193">
    <property type="component" value="Chromosome"/>
</dbReference>
<dbReference type="Gene3D" id="2.40.100.10">
    <property type="entry name" value="Cyclophilin-like"/>
    <property type="match status" value="1"/>
</dbReference>
<evidence type="ECO:0000256" key="2">
    <source>
        <dbReference type="ARBA" id="ARBA00022801"/>
    </source>
</evidence>
<dbReference type="EMBL" id="AP022588">
    <property type="protein sequence ID" value="BBY28948.1"/>
    <property type="molecule type" value="Genomic_DNA"/>
</dbReference>